<dbReference type="PROSITE" id="PS50209">
    <property type="entry name" value="CARD"/>
    <property type="match status" value="1"/>
</dbReference>
<evidence type="ECO:0000256" key="6">
    <source>
        <dbReference type="ARBA" id="ARBA00022614"/>
    </source>
</evidence>
<evidence type="ECO:0000259" key="16">
    <source>
        <dbReference type="PROSITE" id="PS50824"/>
    </source>
</evidence>
<dbReference type="PANTHER" id="PTHR46985">
    <property type="entry name" value="NACHT, LRR AND PYD DOMAINS-CONTAINING PROTEIN 1"/>
    <property type="match status" value="1"/>
</dbReference>
<comment type="subcellular location">
    <subcellularLocation>
        <location evidence="1">Inflammasome</location>
    </subcellularLocation>
    <subcellularLocation>
        <location evidence="2">Nucleus</location>
    </subcellularLocation>
</comment>
<dbReference type="Pfam" id="PF00619">
    <property type="entry name" value="CARD"/>
    <property type="match status" value="1"/>
</dbReference>
<dbReference type="InterPro" id="IPR041075">
    <property type="entry name" value="NOD1/2_WH"/>
</dbReference>
<feature type="domain" description="CARD" evidence="15">
    <location>
        <begin position="1135"/>
        <end position="1218"/>
    </location>
</feature>
<keyword evidence="11" id="KW-0391">Immunity</keyword>
<feature type="domain" description="FIIND" evidence="18">
    <location>
        <begin position="836"/>
        <end position="1119"/>
    </location>
</feature>
<keyword evidence="14" id="KW-0539">Nucleus</keyword>
<dbReference type="Pfam" id="PF05729">
    <property type="entry name" value="NACHT"/>
    <property type="match status" value="1"/>
</dbReference>
<evidence type="ECO:0000256" key="13">
    <source>
        <dbReference type="ARBA" id="ARBA00023233"/>
    </source>
</evidence>
<dbReference type="InterPro" id="IPR004020">
    <property type="entry name" value="DAPIN"/>
</dbReference>
<evidence type="ECO:0000256" key="2">
    <source>
        <dbReference type="ARBA" id="ARBA00004123"/>
    </source>
</evidence>
<feature type="domain" description="Pyrin" evidence="16">
    <location>
        <begin position="1"/>
        <end position="92"/>
    </location>
</feature>
<comment type="similarity">
    <text evidence="3">Belongs to the NLRP family.</text>
</comment>
<dbReference type="InterPro" id="IPR033516">
    <property type="entry name" value="CARD8/ASC/NALP1_CARD"/>
</dbReference>
<evidence type="ECO:0000313" key="19">
    <source>
        <dbReference type="Proteomes" id="UP001652624"/>
    </source>
</evidence>
<keyword evidence="8" id="KW-0547">Nucleotide-binding</keyword>
<evidence type="ECO:0000256" key="1">
    <source>
        <dbReference type="ARBA" id="ARBA00004110"/>
    </source>
</evidence>
<evidence type="ECO:0000313" key="20">
    <source>
        <dbReference type="RefSeq" id="XP_060060189.1"/>
    </source>
</evidence>
<evidence type="ECO:0000256" key="10">
    <source>
        <dbReference type="ARBA" id="ARBA00022840"/>
    </source>
</evidence>
<dbReference type="InterPro" id="IPR041267">
    <property type="entry name" value="NLRP_HD2"/>
</dbReference>
<dbReference type="PROSITE" id="PS50824">
    <property type="entry name" value="DAPIN"/>
    <property type="match status" value="1"/>
</dbReference>
<evidence type="ECO:0000256" key="14">
    <source>
        <dbReference type="ARBA" id="ARBA00023242"/>
    </source>
</evidence>
<keyword evidence="12" id="KW-0395">Inflammatory response</keyword>
<dbReference type="SUPFAM" id="SSF52540">
    <property type="entry name" value="P-loop containing nucleoside triphosphate hydrolases"/>
    <property type="match status" value="1"/>
</dbReference>
<organism evidence="19 20">
    <name type="scientific">Erinaceus europaeus</name>
    <name type="common">Western European hedgehog</name>
    <dbReference type="NCBI Taxonomy" id="9365"/>
    <lineage>
        <taxon>Eukaryota</taxon>
        <taxon>Metazoa</taxon>
        <taxon>Chordata</taxon>
        <taxon>Craniata</taxon>
        <taxon>Vertebrata</taxon>
        <taxon>Euteleostomi</taxon>
        <taxon>Mammalia</taxon>
        <taxon>Eutheria</taxon>
        <taxon>Laurasiatheria</taxon>
        <taxon>Eulipotyphla</taxon>
        <taxon>Erinaceidae</taxon>
        <taxon>Erinaceinae</taxon>
        <taxon>Erinaceus</taxon>
    </lineage>
</organism>
<evidence type="ECO:0000256" key="3">
    <source>
        <dbReference type="ARBA" id="ARBA00008665"/>
    </source>
</evidence>
<dbReference type="Proteomes" id="UP001652624">
    <property type="component" value="Chromosome 12"/>
</dbReference>
<name>A0ABM3YGJ6_ERIEU</name>
<dbReference type="PROSITE" id="PS51830">
    <property type="entry name" value="FIIND"/>
    <property type="match status" value="1"/>
</dbReference>
<evidence type="ECO:0000256" key="4">
    <source>
        <dbReference type="ARBA" id="ARBA00022490"/>
    </source>
</evidence>
<feature type="domain" description="NACHT" evidence="17">
    <location>
        <begin position="167"/>
        <end position="476"/>
    </location>
</feature>
<dbReference type="InterPro" id="IPR007111">
    <property type="entry name" value="NACHT_NTPase"/>
</dbReference>
<dbReference type="InterPro" id="IPR027417">
    <property type="entry name" value="P-loop_NTPase"/>
</dbReference>
<dbReference type="CDD" id="cd08320">
    <property type="entry name" value="Pyrin_NALPs"/>
    <property type="match status" value="1"/>
</dbReference>
<evidence type="ECO:0000256" key="8">
    <source>
        <dbReference type="ARBA" id="ARBA00022741"/>
    </source>
</evidence>
<keyword evidence="6" id="KW-0433">Leucine-rich repeat</keyword>
<reference evidence="20" key="1">
    <citation type="submission" date="2025-08" db="UniProtKB">
        <authorList>
            <consortium name="RefSeq"/>
        </authorList>
    </citation>
    <scope>IDENTIFICATION</scope>
</reference>
<keyword evidence="10" id="KW-0067">ATP-binding</keyword>
<dbReference type="Pfam" id="PF13553">
    <property type="entry name" value="FIIND"/>
    <property type="match status" value="1"/>
</dbReference>
<sequence>MDSRTEEKLAQCLKEMKKEELRRFLHQLSHKEPHSLSTSEVPSQLLKLDAMEVASHLVSQYGEQKAWDLALHTWEQMGLGDLRAKAQKEVILMPENRGRHQDQSNPTQSLETEDLYKTFTQLLLLHRSHQEGLIQRNLSGEMMDEPRQFTEIAHLFDLDPGAQKTSLTVLLCGEAGVGKSTLARQVRAAWGEGHLFRDRFQHVFYIKCGELDKFSLMTLAELIQKHSAAPVTPIEKILSQPEQLLFILDGLDDHRKIWEEQSSNSYLHWHQRSQVHILLKSLLEKTILAESCLLITVRTIVMENLIPLLENVHCVEVLGFSESNRKDYFYKYFTEESQARRALSVVESNPALWTLCLVPWVSWLACTCLKQQMEQGQELSLTCQTTTALCLQFLSQSLPDKSFGAHLRSLCSLAAEGTQRGYTRFTALDPIKHNLDDTVISTLLKMDVLQQHPTSLNYSFTCLCFQEFFTAMYCVLEDGSKKVDFSNIIRTAENLLSIYGWYLMFRAPTMRFLFGLLSEQGMRAVESLFNCTLSPTWKWDLLKWTQEVYRRHSPTYLNSPHLLHCLYEIQDVQILVQAMLHFRVTKILLQNDLDLLVFMFCIKFSCRIETLQLKMGGQYVQTRRPSGVALFTGVPVTDAWWQDLFSAGRLMKSLKELDLSGNFLSNSTMQSLCNALKSPLCHLETLCLENCGLTSGCCKYLASVLRSSSSLKELNLQKNDLYNLGVKLLYEAISLPSCQLRSLWLDQAQLSEGMIKMLKDLKETKPLLHIEDRWLIDASIQPTSPRKPVKDTFSSLEFQSSESEEISSQIEQMKSSCLDAPAPPGSQHMKPIEDGFWGPMGPVATELVDKERSLYRVHFPIPGSYHWPNIGLHFVVKGSVTIEIEFCDWKQFLDKIVPQENWMVAGPLFDIKAEPGTVAALYLPHFVSFQGGHVDTSQFRVAHFKMEGMVLEQPTRVVPCYTVLENPGFSPMGVLLRMFPVTRNFIPITTIVLLYHKPHPQDVTFHLYLIPNDGAIQKAIDNDESLSQFVRIRKPPPLMPLHVGSHYTVSASQQLHINSPELKLCYRSPREAQLFSEIYVDQMGSGIILKIKSKKDGTTVWETLVRPGDLRPAGALDPPFPSVSASTPDARNVMRFLEQNRNNLVTRVTTVDPLLDKLLGPVLSEEEYKMVQAEDTTQKQMRRLFSFSPAWDLACKNCFFQALQETHPHLIGELLEMGGTGF</sequence>
<evidence type="ECO:0000256" key="5">
    <source>
        <dbReference type="ARBA" id="ARBA00022588"/>
    </source>
</evidence>
<proteinExistence type="inferred from homology"/>
<dbReference type="GeneID" id="103113594"/>
<evidence type="ECO:0000256" key="12">
    <source>
        <dbReference type="ARBA" id="ARBA00023198"/>
    </source>
</evidence>
<keyword evidence="19" id="KW-1185">Reference proteome</keyword>
<keyword evidence="4" id="KW-0963">Cytoplasm</keyword>
<evidence type="ECO:0000259" key="18">
    <source>
        <dbReference type="PROSITE" id="PS51830"/>
    </source>
</evidence>
<evidence type="ECO:0000259" key="15">
    <source>
        <dbReference type="PROSITE" id="PS50209"/>
    </source>
</evidence>
<evidence type="ECO:0000256" key="9">
    <source>
        <dbReference type="ARBA" id="ARBA00022801"/>
    </source>
</evidence>
<dbReference type="Pfam" id="PF23679">
    <property type="entry name" value="UPA-FIIND"/>
    <property type="match status" value="1"/>
</dbReference>
<keyword evidence="5" id="KW-0399">Innate immunity</keyword>
<dbReference type="RefSeq" id="XP_060060189.1">
    <property type="nucleotide sequence ID" value="XM_060204206.1"/>
</dbReference>
<evidence type="ECO:0000256" key="7">
    <source>
        <dbReference type="ARBA" id="ARBA00022737"/>
    </source>
</evidence>
<dbReference type="InterPro" id="IPR025307">
    <property type="entry name" value="FIIND_dom"/>
</dbReference>
<dbReference type="SUPFAM" id="SSF52047">
    <property type="entry name" value="RNI-like"/>
    <property type="match status" value="1"/>
</dbReference>
<dbReference type="SMART" id="SM00368">
    <property type="entry name" value="LRR_RI"/>
    <property type="match status" value="3"/>
</dbReference>
<dbReference type="Pfam" id="PF17776">
    <property type="entry name" value="NLRC4_HD2"/>
    <property type="match status" value="1"/>
</dbReference>
<keyword evidence="13" id="KW-1271">Inflammasome</keyword>
<evidence type="ECO:0000259" key="17">
    <source>
        <dbReference type="PROSITE" id="PS50837"/>
    </source>
</evidence>
<dbReference type="PANTHER" id="PTHR46985:SF3">
    <property type="entry name" value="NACHT, LRR AND PYD DOMAINS-CONTAINING PROTEIN 1"/>
    <property type="match status" value="1"/>
</dbReference>
<dbReference type="InterPro" id="IPR032675">
    <property type="entry name" value="LRR_dom_sf"/>
</dbReference>
<dbReference type="PROSITE" id="PS50837">
    <property type="entry name" value="NACHT"/>
    <property type="match status" value="1"/>
</dbReference>
<dbReference type="Pfam" id="PF02758">
    <property type="entry name" value="PYRIN"/>
    <property type="match status" value="1"/>
</dbReference>
<dbReference type="Gene3D" id="3.40.50.300">
    <property type="entry name" value="P-loop containing nucleotide triphosphate hydrolases"/>
    <property type="match status" value="1"/>
</dbReference>
<dbReference type="InterPro" id="IPR051249">
    <property type="entry name" value="NLRP_Inflammasome"/>
</dbReference>
<dbReference type="SMART" id="SM01289">
    <property type="entry name" value="PYRIN"/>
    <property type="match status" value="1"/>
</dbReference>
<evidence type="ECO:0000256" key="11">
    <source>
        <dbReference type="ARBA" id="ARBA00022859"/>
    </source>
</evidence>
<dbReference type="Gene3D" id="1.10.533.10">
    <property type="entry name" value="Death Domain, Fas"/>
    <property type="match status" value="2"/>
</dbReference>
<dbReference type="PRINTS" id="PR00364">
    <property type="entry name" value="DISEASERSIST"/>
</dbReference>
<dbReference type="InterPro" id="IPR001315">
    <property type="entry name" value="CARD"/>
</dbReference>
<keyword evidence="7" id="KW-0677">Repeat</keyword>
<accession>A0ABM3YGJ6</accession>
<dbReference type="SUPFAM" id="SSF47986">
    <property type="entry name" value="DEATH domain"/>
    <property type="match status" value="2"/>
</dbReference>
<protein>
    <submittedName>
        <fullName evidence="20">NACHT, LRR and PYD domains-containing protein 1-like</fullName>
    </submittedName>
</protein>
<dbReference type="InterPro" id="IPR011029">
    <property type="entry name" value="DEATH-like_dom_sf"/>
</dbReference>
<keyword evidence="9" id="KW-0378">Hydrolase</keyword>
<dbReference type="CDD" id="cd08330">
    <property type="entry name" value="CARD_ASC_NALP1"/>
    <property type="match status" value="1"/>
</dbReference>
<gene>
    <name evidence="20" type="primary">LOC103113594</name>
</gene>
<dbReference type="Gene3D" id="3.80.10.10">
    <property type="entry name" value="Ribonuclease Inhibitor"/>
    <property type="match status" value="1"/>
</dbReference>
<dbReference type="Pfam" id="PF17779">
    <property type="entry name" value="WHD_NOD2"/>
    <property type="match status" value="1"/>
</dbReference>